<dbReference type="AlphaFoldDB" id="A0A820B0V2"/>
<evidence type="ECO:0000313" key="4">
    <source>
        <dbReference type="EMBL" id="CAF4191693.1"/>
    </source>
</evidence>
<sequence length="600" mass="69508">MKNHAEYFDNFPSYKFHLNPCWYESKGSSIQRLANRIPTHPLLGIRQLNEQTSATWKSLMNINLAQHAFLKDHKIQDAILFPAVVYLELATAACHQLLSSKEDDQQQLTLIFEDINFIKALILNEHELMEVFIQIIMPMREWYIIFCNQDNLNKYSLNQFTLHAQGKIEIDSKQQKSLTIPDRWTIQDIRILKKIKTLRDTSTTIISQLSNDNNNSSSYYLLHPYLVLLPGVETIFLPVRILKFIYSSKTKAKMNQSTNIEVCGNYYDNICGIGREEIYSLDLWTFPMDNKIEEPIFTFESIVIQQIQGVQSGRCNQDLTESIEPFNELATYYAQMAIKDLDLNQQHHPLLNACRSLASTLHLEQVVTWHSTHLRLIQLIERFPRLKPFLIILNKYGLHLKDILSGEKTGLDIFFGDDDDEIGETFQQVKTLINDNSFENYRLRIFWLSDSHCSDVLPVLDLFLDLSQQTGLLIDVHYADSDPTQLANAQQTFNTHIANQTKNLSIIYDETIDLYDSKTLEQIPFESFDIIFSANQLLNILSSLLPCSNIRIFDIRHLTLDTICFGISVLLTTYKQVSIIFAWQLDQVLLNENNDDLAFK</sequence>
<dbReference type="InterPro" id="IPR050444">
    <property type="entry name" value="Polyketide_Synthase"/>
</dbReference>
<dbReference type="SMART" id="SM00826">
    <property type="entry name" value="PKS_DH"/>
    <property type="match status" value="1"/>
</dbReference>
<evidence type="ECO:0000313" key="5">
    <source>
        <dbReference type="Proteomes" id="UP000663844"/>
    </source>
</evidence>
<feature type="non-terminal residue" evidence="4">
    <location>
        <position position="1"/>
    </location>
</feature>
<feature type="region of interest" description="N-terminal hotdog fold" evidence="2">
    <location>
        <begin position="40"/>
        <end position="175"/>
    </location>
</feature>
<accession>A0A820B0V2</accession>
<keyword evidence="1" id="KW-0808">Transferase</keyword>
<dbReference type="PANTHER" id="PTHR45681:SF6">
    <property type="entry name" value="POLYKETIDE SYNTHASE 37"/>
    <property type="match status" value="1"/>
</dbReference>
<dbReference type="Gene3D" id="3.10.129.10">
    <property type="entry name" value="Hotdog Thioesterase"/>
    <property type="match status" value="1"/>
</dbReference>
<dbReference type="Pfam" id="PF21089">
    <property type="entry name" value="PKS_DH_N"/>
    <property type="match status" value="1"/>
</dbReference>
<organism evidence="4 5">
    <name type="scientific">Adineta steineri</name>
    <dbReference type="NCBI Taxonomy" id="433720"/>
    <lineage>
        <taxon>Eukaryota</taxon>
        <taxon>Metazoa</taxon>
        <taxon>Spiralia</taxon>
        <taxon>Gnathifera</taxon>
        <taxon>Rotifera</taxon>
        <taxon>Eurotatoria</taxon>
        <taxon>Bdelloidea</taxon>
        <taxon>Adinetida</taxon>
        <taxon>Adinetidae</taxon>
        <taxon>Adineta</taxon>
    </lineage>
</organism>
<dbReference type="PROSITE" id="PS52019">
    <property type="entry name" value="PKS_MFAS_DH"/>
    <property type="match status" value="1"/>
</dbReference>
<name>A0A820B0V2_9BILA</name>
<dbReference type="GO" id="GO:0016740">
    <property type="term" value="F:transferase activity"/>
    <property type="evidence" value="ECO:0007669"/>
    <property type="project" value="UniProtKB-KW"/>
</dbReference>
<evidence type="ECO:0000256" key="1">
    <source>
        <dbReference type="ARBA" id="ARBA00022679"/>
    </source>
</evidence>
<dbReference type="InterPro" id="IPR020807">
    <property type="entry name" value="PKS_DH"/>
</dbReference>
<dbReference type="EMBL" id="CAJOAZ010008808">
    <property type="protein sequence ID" value="CAF4191693.1"/>
    <property type="molecule type" value="Genomic_DNA"/>
</dbReference>
<evidence type="ECO:0000259" key="3">
    <source>
        <dbReference type="PROSITE" id="PS52019"/>
    </source>
</evidence>
<dbReference type="InterPro" id="IPR049900">
    <property type="entry name" value="PKS_mFAS_DH"/>
</dbReference>
<comment type="caution">
    <text evidence="4">The sequence shown here is derived from an EMBL/GenBank/DDBJ whole genome shotgun (WGS) entry which is preliminary data.</text>
</comment>
<evidence type="ECO:0000256" key="2">
    <source>
        <dbReference type="PROSITE-ProRule" id="PRU01363"/>
    </source>
</evidence>
<reference evidence="4" key="1">
    <citation type="submission" date="2021-02" db="EMBL/GenBank/DDBJ databases">
        <authorList>
            <person name="Nowell W R."/>
        </authorList>
    </citation>
    <scope>NUCLEOTIDE SEQUENCE</scope>
</reference>
<feature type="domain" description="PKS/mFAS DH" evidence="3">
    <location>
        <begin position="40"/>
        <end position="321"/>
    </location>
</feature>
<protein>
    <recommendedName>
        <fullName evidence="3">PKS/mFAS DH domain-containing protein</fullName>
    </recommendedName>
</protein>
<dbReference type="Proteomes" id="UP000663844">
    <property type="component" value="Unassembled WGS sequence"/>
</dbReference>
<proteinExistence type="predicted"/>
<dbReference type="PANTHER" id="PTHR45681">
    <property type="entry name" value="POLYKETIDE SYNTHASE 44-RELATED"/>
    <property type="match status" value="1"/>
</dbReference>
<comment type="caution">
    <text evidence="2">Lacks conserved residue(s) required for the propagation of feature annotation.</text>
</comment>
<dbReference type="InterPro" id="IPR049552">
    <property type="entry name" value="PKS_DH_N"/>
</dbReference>
<gene>
    <name evidence="4" type="ORF">OXD698_LOCUS40323</name>
</gene>
<feature type="region of interest" description="C-terminal hotdog fold" evidence="2">
    <location>
        <begin position="185"/>
        <end position="321"/>
    </location>
</feature>